<keyword evidence="3" id="KW-1185">Reference proteome</keyword>
<organism evidence="2 3">
    <name type="scientific">Paramuricea clavata</name>
    <name type="common">Red gorgonian</name>
    <name type="synonym">Violescent sea-whip</name>
    <dbReference type="NCBI Taxonomy" id="317549"/>
    <lineage>
        <taxon>Eukaryota</taxon>
        <taxon>Metazoa</taxon>
        <taxon>Cnidaria</taxon>
        <taxon>Anthozoa</taxon>
        <taxon>Octocorallia</taxon>
        <taxon>Malacalcyonacea</taxon>
        <taxon>Plexauridae</taxon>
        <taxon>Paramuricea</taxon>
    </lineage>
</organism>
<sequence length="433" mass="48389">MLSPVNCYKDSGEENSTSMSFVCNQFLAAFQGDAGNGSLSEDIVETSLQSCLEEARSLFFEKDFVSLFADTPTDTALNQDKVPTPTLLPKDPNCDVDIYIICSSEDVESCSLLQNCITSQNESFVVKISTNENASTRLAYLDKARLVISLLSVSFIQSSELLHELNIAWCRQRDCSNLCFLAIVLEQLPKNPTYVSLFPCFFNCEDNVWTKDREILNSFSSDELTRVYRSCQCPLNVVLCCMTASHHIQRWHDGEHCSVLGIHNKLFNCLQLNRCIQRYNEILSKRDNKEGENGATVVSCSGSKECNTESVAIPSVQDEGSQQEDDGLSGSQDVHQKVEHDYCEQNEDRSEDQVPPQEVKLAEERNTFLPTADLEESPVVKLKTNQQGETNNSLCASRDVHQNTYNEAEAIDKKEENAQSLSGKNKSSACIII</sequence>
<gene>
    <name evidence="2" type="ORF">PACLA_8A044420</name>
</gene>
<accession>A0A6S7K8Z4</accession>
<feature type="region of interest" description="Disordered" evidence="1">
    <location>
        <begin position="314"/>
        <end position="336"/>
    </location>
</feature>
<dbReference type="EMBL" id="CACRXK020013129">
    <property type="protein sequence ID" value="CAB4024603.1"/>
    <property type="molecule type" value="Genomic_DNA"/>
</dbReference>
<evidence type="ECO:0000313" key="3">
    <source>
        <dbReference type="Proteomes" id="UP001152795"/>
    </source>
</evidence>
<dbReference type="SUPFAM" id="SSF52200">
    <property type="entry name" value="Toll/Interleukin receptor TIR domain"/>
    <property type="match status" value="1"/>
</dbReference>
<comment type="caution">
    <text evidence="2">The sequence shown here is derived from an EMBL/GenBank/DDBJ whole genome shotgun (WGS) entry which is preliminary data.</text>
</comment>
<name>A0A6S7K8Z4_PARCT</name>
<evidence type="ECO:0000256" key="1">
    <source>
        <dbReference type="SAM" id="MobiDB-lite"/>
    </source>
</evidence>
<dbReference type="Proteomes" id="UP001152795">
    <property type="component" value="Unassembled WGS sequence"/>
</dbReference>
<reference evidence="2" key="1">
    <citation type="submission" date="2020-04" db="EMBL/GenBank/DDBJ databases">
        <authorList>
            <person name="Alioto T."/>
            <person name="Alioto T."/>
            <person name="Gomez Garrido J."/>
        </authorList>
    </citation>
    <scope>NUCLEOTIDE SEQUENCE</scope>
    <source>
        <strain evidence="2">A484AB</strain>
    </source>
</reference>
<proteinExistence type="predicted"/>
<dbReference type="InterPro" id="IPR035897">
    <property type="entry name" value="Toll_tir_struct_dom_sf"/>
</dbReference>
<evidence type="ECO:0000313" key="2">
    <source>
        <dbReference type="EMBL" id="CAB4024603.1"/>
    </source>
</evidence>
<protein>
    <submittedName>
        <fullName evidence="2">Uncharacterized protein</fullName>
    </submittedName>
</protein>
<dbReference type="OrthoDB" id="10466992at2759"/>
<dbReference type="AlphaFoldDB" id="A0A6S7K8Z4"/>